<evidence type="ECO:0000256" key="1">
    <source>
        <dbReference type="SAM" id="Phobius"/>
    </source>
</evidence>
<proteinExistence type="predicted"/>
<comment type="caution">
    <text evidence="2">The sequence shown here is derived from an EMBL/GenBank/DDBJ whole genome shotgun (WGS) entry which is preliminary data.</text>
</comment>
<reference evidence="3" key="2">
    <citation type="submission" date="2019-10" db="EMBL/GenBank/DDBJ databases">
        <title>Conservation and host-specific expression of non-tandemly repeated heterogenous ribosome RNA gene in arbuscular mycorrhizal fungi.</title>
        <authorList>
            <person name="Maeda T."/>
            <person name="Kobayashi Y."/>
            <person name="Nakagawa T."/>
            <person name="Ezawa T."/>
            <person name="Yamaguchi K."/>
            <person name="Bino T."/>
            <person name="Nishimoto Y."/>
            <person name="Shigenobu S."/>
            <person name="Kawaguchi M."/>
        </authorList>
    </citation>
    <scope>NUCLEOTIDE SEQUENCE</scope>
    <source>
        <strain evidence="3">HR1</strain>
    </source>
</reference>
<feature type="transmembrane region" description="Helical" evidence="1">
    <location>
        <begin position="210"/>
        <end position="231"/>
    </location>
</feature>
<dbReference type="Proteomes" id="UP000615446">
    <property type="component" value="Unassembled WGS sequence"/>
</dbReference>
<gene>
    <name evidence="3" type="ORF">RCL2_003004200</name>
    <name evidence="2" type="ORF">RclHR1_20280003</name>
</gene>
<keyword evidence="1" id="KW-0472">Membrane</keyword>
<keyword evidence="4" id="KW-1185">Reference proteome</keyword>
<protein>
    <submittedName>
        <fullName evidence="2">Uncharacterized protein</fullName>
    </submittedName>
</protein>
<organism evidence="2 4">
    <name type="scientific">Rhizophagus clarus</name>
    <dbReference type="NCBI Taxonomy" id="94130"/>
    <lineage>
        <taxon>Eukaryota</taxon>
        <taxon>Fungi</taxon>
        <taxon>Fungi incertae sedis</taxon>
        <taxon>Mucoromycota</taxon>
        <taxon>Glomeromycotina</taxon>
        <taxon>Glomeromycetes</taxon>
        <taxon>Glomerales</taxon>
        <taxon>Glomeraceae</taxon>
        <taxon>Rhizophagus</taxon>
    </lineage>
</organism>
<name>A0A2Z6R3K0_9GLOM</name>
<dbReference type="EMBL" id="BEXD01001145">
    <property type="protein sequence ID" value="GBB92589.1"/>
    <property type="molecule type" value="Genomic_DNA"/>
</dbReference>
<evidence type="ECO:0000313" key="2">
    <source>
        <dbReference type="EMBL" id="GBB92589.1"/>
    </source>
</evidence>
<dbReference type="Proteomes" id="UP000247702">
    <property type="component" value="Unassembled WGS sequence"/>
</dbReference>
<dbReference type="AlphaFoldDB" id="A0A2Z6R3K0"/>
<dbReference type="EMBL" id="BLAL01000324">
    <property type="protein sequence ID" value="GET03718.1"/>
    <property type="molecule type" value="Genomic_DNA"/>
</dbReference>
<reference evidence="2 4" key="1">
    <citation type="submission" date="2017-11" db="EMBL/GenBank/DDBJ databases">
        <title>The genome of Rhizophagus clarus HR1 reveals common genetic basis of auxotrophy among arbuscular mycorrhizal fungi.</title>
        <authorList>
            <person name="Kobayashi Y."/>
        </authorList>
    </citation>
    <scope>NUCLEOTIDE SEQUENCE [LARGE SCALE GENOMIC DNA]</scope>
    <source>
        <strain evidence="2 4">HR1</strain>
    </source>
</reference>
<accession>A0A2Z6R3K0</accession>
<evidence type="ECO:0000313" key="3">
    <source>
        <dbReference type="EMBL" id="GET03718.1"/>
    </source>
</evidence>
<keyword evidence="1" id="KW-0812">Transmembrane</keyword>
<evidence type="ECO:0000313" key="4">
    <source>
        <dbReference type="Proteomes" id="UP000247702"/>
    </source>
</evidence>
<sequence>MLFLYTCDQIIKFYTSITVPNLTLRVQNLNPNKDTMTIIFGSCDLKQFNCSIKSKACERTSKDDINKLYQETAPLCQYFSYETDLTNGYLDGLNNITITPSVPRITLYGIKLNNKLYSSVEFSSIINFLNASEQTVIVYYSPTIINLIYNINNQYAFGLFGGDENKIVEFNIHTDHITTSTTPDTTTIVPVLSSGEIYFQEEAYYDFGSIISSIGGFFSALSGIFVFLFGAPKIAPWGFFQKRVFNCLCIGYQRKLIKKLRTKYEPIPFISGRTKNVSLEERVQNIENILKEYYLDTNFLNLLIEDNKANDKI</sequence>
<keyword evidence="1" id="KW-1133">Transmembrane helix</keyword>
<dbReference type="OrthoDB" id="2403806at2759"/>